<dbReference type="KEGG" id="ech:ECH_1053"/>
<protein>
    <recommendedName>
        <fullName evidence="6">Outer membrane lipoprotein carrier protein LolA</fullName>
    </recommendedName>
</protein>
<dbReference type="Gene3D" id="2.50.20.10">
    <property type="entry name" value="Lipoprotein localisation LolA/LolB/LppX"/>
    <property type="match status" value="1"/>
</dbReference>
<keyword evidence="2" id="KW-0472">Membrane</keyword>
<dbReference type="HOGENOM" id="CLU_055272_6_0_5"/>
<dbReference type="RefSeq" id="WP_006011427.1">
    <property type="nucleotide sequence ID" value="NC_007799.1"/>
</dbReference>
<keyword evidence="5" id="KW-0002">3D-structure</keyword>
<reference evidence="5" key="2">
    <citation type="submission" date="2024-06" db="PDB data bank">
        <title>Crystal structure of outer membrane lipoprotein carrier protein (LolA) from Ehrlichia chaffeensis.</title>
        <authorList>
            <person name="Lovell S."/>
            <person name="Cooper A."/>
            <person name="Buchko G.W."/>
            <person name="Battaile K.P."/>
        </authorList>
    </citation>
    <scope>X-RAY CRYSTALLOGRAPHY (3.00 ANGSTROMS) OF 23-193</scope>
</reference>
<dbReference type="PANTHER" id="PTHR35869">
    <property type="entry name" value="OUTER-MEMBRANE LIPOPROTEIN CARRIER PROTEIN"/>
    <property type="match status" value="1"/>
</dbReference>
<sequence>MKTKIAYIYFFIVYFVSIHAYSTETIKEELLSYFSAIHSFKAEFVQTSSANNDIQHGMVFMKKPGLLKWDYYPPTPASIIMHGRTISYYDKELEEYSYSIINNPIINLLSSDIKDIKDIIFLNTSTTDSKKVITIQDQKTALLADIIFNTNPITIVGLNIASPDSITYIKFYNIQNNITIKDTEFKHSTSYYN</sequence>
<dbReference type="PANTHER" id="PTHR35869:SF1">
    <property type="entry name" value="OUTER-MEMBRANE LIPOPROTEIN CARRIER PROTEIN"/>
    <property type="match status" value="1"/>
</dbReference>
<gene>
    <name evidence="3" type="ordered locus">ECH_1053</name>
</gene>
<dbReference type="PDB" id="9C89">
    <property type="method" value="X-ray"/>
    <property type="resolution" value="3.00 A"/>
    <property type="chains" value="A=23-193"/>
</dbReference>
<dbReference type="Proteomes" id="UP000008320">
    <property type="component" value="Chromosome"/>
</dbReference>
<dbReference type="InterPro" id="IPR004564">
    <property type="entry name" value="OM_lipoprot_carrier_LolA-like"/>
</dbReference>
<name>Q2GFE5_EHRCR</name>
<dbReference type="CDD" id="cd16325">
    <property type="entry name" value="LolA"/>
    <property type="match status" value="1"/>
</dbReference>
<dbReference type="EMBL" id="CP000236">
    <property type="protein sequence ID" value="ABD45426.1"/>
    <property type="molecule type" value="Genomic_DNA"/>
</dbReference>
<dbReference type="SUPFAM" id="SSF89392">
    <property type="entry name" value="Prokaryotic lipoproteins and lipoprotein localization factors"/>
    <property type="match status" value="1"/>
</dbReference>
<keyword evidence="1" id="KW-0732">Signal</keyword>
<accession>Q2GFE5</accession>
<reference evidence="3 4" key="1">
    <citation type="journal article" date="2006" name="PLoS Genet.">
        <title>Comparative genomics of emerging human ehrlichiosis agents.</title>
        <authorList>
            <person name="Dunning Hotopp J.C."/>
            <person name="Lin M."/>
            <person name="Madupu R."/>
            <person name="Crabtree J."/>
            <person name="Angiuoli S.V."/>
            <person name="Eisen J.A."/>
            <person name="Seshadri R."/>
            <person name="Ren Q."/>
            <person name="Wu M."/>
            <person name="Utterback T.R."/>
            <person name="Smith S."/>
            <person name="Lewis M."/>
            <person name="Khouri H."/>
            <person name="Zhang C."/>
            <person name="Niu H."/>
            <person name="Lin Q."/>
            <person name="Ohashi N."/>
            <person name="Zhi N."/>
            <person name="Nelson W."/>
            <person name="Brinkac L.M."/>
            <person name="Dodson R.J."/>
            <person name="Rosovitz M.J."/>
            <person name="Sundaram J."/>
            <person name="Daugherty S.C."/>
            <person name="Davidsen T."/>
            <person name="Durkin A.S."/>
            <person name="Gwinn M."/>
            <person name="Haft D.H."/>
            <person name="Selengut J.D."/>
            <person name="Sullivan S.A."/>
            <person name="Zafar N."/>
            <person name="Zhou L."/>
            <person name="Benahmed F."/>
            <person name="Forberger H."/>
            <person name="Halpin R."/>
            <person name="Mulligan S."/>
            <person name="Robinson J."/>
            <person name="White O."/>
            <person name="Rikihisa Y."/>
            <person name="Tettelin H."/>
        </authorList>
    </citation>
    <scope>NUCLEOTIDE SEQUENCE [LARGE SCALE GENOMIC DNA]</scope>
    <source>
        <strain evidence="4">ATCC CRL-10679 / Arkansas</strain>
    </source>
</reference>
<proteinExistence type="evidence at protein level"/>
<dbReference type="eggNOG" id="COG2834">
    <property type="taxonomic scope" value="Bacteria"/>
</dbReference>
<dbReference type="STRING" id="205920.ECH_1053"/>
<dbReference type="Pfam" id="PF03548">
    <property type="entry name" value="LolA"/>
    <property type="match status" value="1"/>
</dbReference>
<feature type="transmembrane region" description="Helical" evidence="2">
    <location>
        <begin position="6"/>
        <end position="22"/>
    </location>
</feature>
<organism evidence="3 4">
    <name type="scientific">Ehrlichia chaffeensis (strain ATCC CRL-10679 / Arkansas)</name>
    <dbReference type="NCBI Taxonomy" id="205920"/>
    <lineage>
        <taxon>Bacteria</taxon>
        <taxon>Pseudomonadati</taxon>
        <taxon>Pseudomonadota</taxon>
        <taxon>Alphaproteobacteria</taxon>
        <taxon>Rickettsiales</taxon>
        <taxon>Anaplasmataceae</taxon>
        <taxon>Ehrlichia</taxon>
    </lineage>
</organism>
<evidence type="ECO:0000256" key="2">
    <source>
        <dbReference type="SAM" id="Phobius"/>
    </source>
</evidence>
<dbReference type="InterPro" id="IPR029046">
    <property type="entry name" value="LolA/LolB/LppX"/>
</dbReference>
<dbReference type="AlphaFoldDB" id="Q2GFE5"/>
<dbReference type="OrthoDB" id="9800501at2"/>
<evidence type="ECO:0000313" key="4">
    <source>
        <dbReference type="Proteomes" id="UP000008320"/>
    </source>
</evidence>
<evidence type="ECO:0008006" key="6">
    <source>
        <dbReference type="Google" id="ProtNLM"/>
    </source>
</evidence>
<evidence type="ECO:0007829" key="5">
    <source>
        <dbReference type="PDB" id="9C89"/>
    </source>
</evidence>
<keyword evidence="4" id="KW-1185">Reference proteome</keyword>
<keyword evidence="2" id="KW-0812">Transmembrane</keyword>
<keyword evidence="2" id="KW-1133">Transmembrane helix</keyword>
<dbReference type="SMR" id="Q2GFE5"/>
<evidence type="ECO:0000256" key="1">
    <source>
        <dbReference type="ARBA" id="ARBA00022729"/>
    </source>
</evidence>
<evidence type="ECO:0000313" key="3">
    <source>
        <dbReference type="EMBL" id="ABD45426.1"/>
    </source>
</evidence>